<dbReference type="EMBL" id="JBHUHD010000004">
    <property type="protein sequence ID" value="MFD2143505.1"/>
    <property type="molecule type" value="Genomic_DNA"/>
</dbReference>
<dbReference type="Proteomes" id="UP001597299">
    <property type="component" value="Unassembled WGS sequence"/>
</dbReference>
<evidence type="ECO:0000313" key="2">
    <source>
        <dbReference type="EMBL" id="MFD2143505.1"/>
    </source>
</evidence>
<keyword evidence="1" id="KW-0812">Transmembrane</keyword>
<accession>A0ABW4Z4K1</accession>
<reference evidence="3" key="1">
    <citation type="journal article" date="2019" name="Int. J. Syst. Evol. Microbiol.">
        <title>The Global Catalogue of Microorganisms (GCM) 10K type strain sequencing project: providing services to taxonomists for standard genome sequencing and annotation.</title>
        <authorList>
            <consortium name="The Broad Institute Genomics Platform"/>
            <consortium name="The Broad Institute Genome Sequencing Center for Infectious Disease"/>
            <person name="Wu L."/>
            <person name="Ma J."/>
        </authorList>
    </citation>
    <scope>NUCLEOTIDE SEQUENCE [LARGE SCALE GENOMIC DNA]</scope>
    <source>
        <strain evidence="3">CCM 7435</strain>
    </source>
</reference>
<feature type="transmembrane region" description="Helical" evidence="1">
    <location>
        <begin position="32"/>
        <end position="49"/>
    </location>
</feature>
<proteinExistence type="predicted"/>
<organism evidence="2 3">
    <name type="scientific">Ancylobacter oerskovii</name>
    <dbReference type="NCBI Taxonomy" id="459519"/>
    <lineage>
        <taxon>Bacteria</taxon>
        <taxon>Pseudomonadati</taxon>
        <taxon>Pseudomonadota</taxon>
        <taxon>Alphaproteobacteria</taxon>
        <taxon>Hyphomicrobiales</taxon>
        <taxon>Xanthobacteraceae</taxon>
        <taxon>Ancylobacter</taxon>
    </lineage>
</organism>
<gene>
    <name evidence="2" type="ORF">ACFSNC_24220</name>
</gene>
<name>A0ABW4Z4K1_9HYPH</name>
<evidence type="ECO:0000256" key="1">
    <source>
        <dbReference type="SAM" id="Phobius"/>
    </source>
</evidence>
<protein>
    <submittedName>
        <fullName evidence="2">Uncharacterized protein</fullName>
    </submittedName>
</protein>
<comment type="caution">
    <text evidence="2">The sequence shown here is derived from an EMBL/GenBank/DDBJ whole genome shotgun (WGS) entry which is preliminary data.</text>
</comment>
<sequence length="66" mass="7068">MARKPAAFKMDNVSATSATGTQRRCRRKSRRYCGREVLILLSVASPGVIETAGLNDLFGGGAQARV</sequence>
<keyword evidence="3" id="KW-1185">Reference proteome</keyword>
<dbReference type="RefSeq" id="WP_213351847.1">
    <property type="nucleotide sequence ID" value="NZ_JAHBGB010000012.1"/>
</dbReference>
<keyword evidence="1" id="KW-0472">Membrane</keyword>
<evidence type="ECO:0000313" key="3">
    <source>
        <dbReference type="Proteomes" id="UP001597299"/>
    </source>
</evidence>
<keyword evidence="1" id="KW-1133">Transmembrane helix</keyword>